<dbReference type="EMBL" id="CP073249">
    <property type="protein sequence ID" value="QUF06071.1"/>
    <property type="molecule type" value="Genomic_DNA"/>
</dbReference>
<protein>
    <submittedName>
        <fullName evidence="3">Uncharacterized protein</fullName>
    </submittedName>
</protein>
<name>A0AA45LA15_9PSEU</name>
<keyword evidence="1" id="KW-0175">Coiled coil</keyword>
<feature type="coiled-coil region" evidence="1">
    <location>
        <begin position="683"/>
        <end position="752"/>
    </location>
</feature>
<feature type="compositionally biased region" description="Gly residues" evidence="2">
    <location>
        <begin position="84"/>
        <end position="105"/>
    </location>
</feature>
<feature type="compositionally biased region" description="Low complexity" evidence="2">
    <location>
        <begin position="138"/>
        <end position="154"/>
    </location>
</feature>
<feature type="region of interest" description="Disordered" evidence="2">
    <location>
        <begin position="426"/>
        <end position="450"/>
    </location>
</feature>
<organism evidence="3 4">
    <name type="scientific">Actinosynnema pretiosum subsp. pretiosum</name>
    <dbReference type="NCBI Taxonomy" id="103721"/>
    <lineage>
        <taxon>Bacteria</taxon>
        <taxon>Bacillati</taxon>
        <taxon>Actinomycetota</taxon>
        <taxon>Actinomycetes</taxon>
        <taxon>Pseudonocardiales</taxon>
        <taxon>Pseudonocardiaceae</taxon>
        <taxon>Actinosynnema</taxon>
    </lineage>
</organism>
<proteinExistence type="predicted"/>
<evidence type="ECO:0000256" key="2">
    <source>
        <dbReference type="SAM" id="MobiDB-lite"/>
    </source>
</evidence>
<feature type="compositionally biased region" description="Low complexity" evidence="2">
    <location>
        <begin position="823"/>
        <end position="857"/>
    </location>
</feature>
<evidence type="ECO:0000256" key="1">
    <source>
        <dbReference type="SAM" id="Coils"/>
    </source>
</evidence>
<gene>
    <name evidence="3" type="ORF">KCV87_08440</name>
</gene>
<evidence type="ECO:0000313" key="4">
    <source>
        <dbReference type="Proteomes" id="UP000677152"/>
    </source>
</evidence>
<dbReference type="Proteomes" id="UP000677152">
    <property type="component" value="Chromosome"/>
</dbReference>
<feature type="region of interest" description="Disordered" evidence="2">
    <location>
        <begin position="60"/>
        <end position="112"/>
    </location>
</feature>
<feature type="compositionally biased region" description="Gly residues" evidence="2">
    <location>
        <begin position="60"/>
        <end position="76"/>
    </location>
</feature>
<dbReference type="AlphaFoldDB" id="A0AA45LA15"/>
<reference evidence="3" key="1">
    <citation type="submission" date="2021-04" db="EMBL/GenBank/DDBJ databases">
        <title>Genomic sequence of Actinosynnema pretiosum subsp. pretiosum ATCC 31280 (C-14919).</title>
        <authorList>
            <person name="Bai L."/>
            <person name="Wang X."/>
            <person name="Xiao Y."/>
        </authorList>
    </citation>
    <scope>NUCLEOTIDE SEQUENCE</scope>
    <source>
        <strain evidence="3">ATCC 31280</strain>
    </source>
</reference>
<feature type="region of interest" description="Disordered" evidence="2">
    <location>
        <begin position="798"/>
        <end position="874"/>
    </location>
</feature>
<feature type="compositionally biased region" description="Low complexity" evidence="2">
    <location>
        <begin position="798"/>
        <end position="810"/>
    </location>
</feature>
<evidence type="ECO:0000313" key="3">
    <source>
        <dbReference type="EMBL" id="QUF06071.1"/>
    </source>
</evidence>
<sequence>MSTRLLLEGPNLTALLDQVAREHGKDARIVSAEKLRKGGVMGFFAQRWFEITVEVPDGGASGAGSGKGSAGQGAAGQGSDKGAAGQGAAGQGAAGQGAAGQGAAGKGAAAQGSGSDSLDGLLAMADRADGAERTPVSADELAAAKAGEQAPAGPVAGSLPQGVSSDLTARRAPATAPNGLVSAESQALVAELAAARAAGLTEEQIAAAIALASNNSGLPAVTQAALAAHGVGERGAALGAAQAAVAQAGITQTATQAGVTRAGLAGLDAVQAAEAHAEAHRAAQAAAAAAYASGAGRIAVHSTPEPTTSTLGTGLTGAAPAGVAVAQTAAEFASQQTAVTAPAAPAPVTTTQALASAQLVATAQVADNALQAPVHAAPVLGYEEPGLAIAQLNIAGHPVTTAYGSAEAQRLAFGQADEVGRLATGPATTAAGEPITAGQHHDASQADGVGHFAPGAFAASQHAQQVIPQHTAQPVAAVLAAGQQVAASAEGFAQAGHAAGRTAAQAGVTPVVAAVAGSTTAPIAAQTTTGQTVAGHPAAGIAAAGHPTAAISTTPVAAAHATSVAAPAVVAAPQASALVAGPESALAHTTPATVAAHAQQGGAGRLQHVQHVDSPGYTAGAAWTPAETASMAELAAAKAGTAMAAIVADLAAEQGKPRTTVLHGAQAACLSRAPIAETAADAAEQARAAKAAKDKRAEELRAAEAAKSEEALAARESLALERAARAEAERAREVAEARLASMEADEAAARAEGRAAAEAAVAEAAPAPLLVPGAVTAKEIAEAVAQIMGGVKESGAETAAGTAATEAPATVQAEIPVQPTPKPKATTRTTRSSGSKAAVKPKTPKAKPAAASKKPAALPAPKPVPRRATMYTGRPRPACEVEVDLTGTPLPDQRTESPRPLRPLRTAGPAPAAPALPGQVLVVAGELEHALDVANAVCRDLRIDPSDVLVAGPTTSGHRRVASARHAAQVAAELHAAETPSVVVVQASVDEADGAQWAAEITRALGASAVWAVVDATRKSRDLARHVRELGDVVAMAVHGAAASADPTTVLELGLPIVAVDGKRMSSTGSAATALADLVAA</sequence>
<feature type="region of interest" description="Disordered" evidence="2">
    <location>
        <begin position="129"/>
        <end position="163"/>
    </location>
</feature>
<feature type="compositionally biased region" description="Low complexity" evidence="2">
    <location>
        <begin position="426"/>
        <end position="438"/>
    </location>
</feature>
<accession>A0AA45LA15</accession>